<evidence type="ECO:0000313" key="3">
    <source>
        <dbReference type="Proteomes" id="UP001492380"/>
    </source>
</evidence>
<sequence>MVNSRARLVRLLGPISHGVALVCTSYEHQARGGKEKRRRLQPQRSLRSAQRMVNSDQERGWVPLIEEILLRQLLW</sequence>
<feature type="compositionally biased region" description="Low complexity" evidence="1">
    <location>
        <begin position="42"/>
        <end position="51"/>
    </location>
</feature>
<feature type="region of interest" description="Disordered" evidence="1">
    <location>
        <begin position="32"/>
        <end position="51"/>
    </location>
</feature>
<accession>A0ABR1Z5D6</accession>
<organism evidence="2 3">
    <name type="scientific">Phyllosticta capitalensis</name>
    <dbReference type="NCBI Taxonomy" id="121624"/>
    <lineage>
        <taxon>Eukaryota</taxon>
        <taxon>Fungi</taxon>
        <taxon>Dikarya</taxon>
        <taxon>Ascomycota</taxon>
        <taxon>Pezizomycotina</taxon>
        <taxon>Dothideomycetes</taxon>
        <taxon>Dothideomycetes incertae sedis</taxon>
        <taxon>Botryosphaeriales</taxon>
        <taxon>Phyllostictaceae</taxon>
        <taxon>Phyllosticta</taxon>
    </lineage>
</organism>
<evidence type="ECO:0000313" key="2">
    <source>
        <dbReference type="EMBL" id="KAK8247583.1"/>
    </source>
</evidence>
<dbReference type="Proteomes" id="UP001492380">
    <property type="component" value="Unassembled WGS sequence"/>
</dbReference>
<evidence type="ECO:0000256" key="1">
    <source>
        <dbReference type="SAM" id="MobiDB-lite"/>
    </source>
</evidence>
<reference evidence="2 3" key="1">
    <citation type="submission" date="2024-04" db="EMBL/GenBank/DDBJ databases">
        <title>Phyllosticta paracitricarpa is synonymous to the EU quarantine fungus P. citricarpa based on phylogenomic analyses.</title>
        <authorList>
            <consortium name="Lawrence Berkeley National Laboratory"/>
            <person name="Van Ingen-Buijs V.A."/>
            <person name="Van Westerhoven A.C."/>
            <person name="Haridas S."/>
            <person name="Skiadas P."/>
            <person name="Martin F."/>
            <person name="Groenewald J.Z."/>
            <person name="Crous P.W."/>
            <person name="Seidl M.F."/>
        </authorList>
    </citation>
    <scope>NUCLEOTIDE SEQUENCE [LARGE SCALE GENOMIC DNA]</scope>
    <source>
        <strain evidence="2 3">CBS 123374</strain>
    </source>
</reference>
<protein>
    <recommendedName>
        <fullName evidence="4">Secreted protein</fullName>
    </recommendedName>
</protein>
<keyword evidence="3" id="KW-1185">Reference proteome</keyword>
<name>A0ABR1Z5D6_9PEZI</name>
<gene>
    <name evidence="2" type="ORF">HDK90DRAFT_46235</name>
</gene>
<dbReference type="EMBL" id="JBBWRZ010000001">
    <property type="protein sequence ID" value="KAK8247583.1"/>
    <property type="molecule type" value="Genomic_DNA"/>
</dbReference>
<evidence type="ECO:0008006" key="4">
    <source>
        <dbReference type="Google" id="ProtNLM"/>
    </source>
</evidence>
<proteinExistence type="predicted"/>
<comment type="caution">
    <text evidence="2">The sequence shown here is derived from an EMBL/GenBank/DDBJ whole genome shotgun (WGS) entry which is preliminary data.</text>
</comment>